<feature type="domain" description="C2H2-type" evidence="9">
    <location>
        <begin position="228"/>
        <end position="255"/>
    </location>
</feature>
<accession>A0A663MMW5</accession>
<gene>
    <name evidence="10" type="primary">LOC113478891</name>
</gene>
<dbReference type="GO" id="GO:0005634">
    <property type="term" value="C:nucleus"/>
    <property type="evidence" value="ECO:0007669"/>
    <property type="project" value="UniProtKB-SubCell"/>
</dbReference>
<evidence type="ECO:0000256" key="6">
    <source>
        <dbReference type="ARBA" id="ARBA00023242"/>
    </source>
</evidence>
<feature type="domain" description="C2H2-type" evidence="9">
    <location>
        <begin position="306"/>
        <end position="335"/>
    </location>
</feature>
<protein>
    <recommendedName>
        <fullName evidence="9">C2H2-type domain-containing protein</fullName>
    </recommendedName>
</protein>
<reference evidence="10" key="1">
    <citation type="submission" date="2025-08" db="UniProtKB">
        <authorList>
            <consortium name="Ensembl"/>
        </authorList>
    </citation>
    <scope>IDENTIFICATION</scope>
</reference>
<dbReference type="InterPro" id="IPR036236">
    <property type="entry name" value="Znf_C2H2_sf"/>
</dbReference>
<dbReference type="Pfam" id="PF13909">
    <property type="entry name" value="zf-H2C2_5"/>
    <property type="match status" value="1"/>
</dbReference>
<reference evidence="10" key="2">
    <citation type="submission" date="2025-09" db="UniProtKB">
        <authorList>
            <consortium name="Ensembl"/>
        </authorList>
    </citation>
    <scope>IDENTIFICATION</scope>
</reference>
<dbReference type="SMART" id="SM00355">
    <property type="entry name" value="ZnF_C2H2"/>
    <property type="match status" value="4"/>
</dbReference>
<keyword evidence="3" id="KW-0677">Repeat</keyword>
<feature type="region of interest" description="Disordered" evidence="8">
    <location>
        <begin position="105"/>
        <end position="124"/>
    </location>
</feature>
<dbReference type="Ensembl" id="ENSACUT00000013480.1">
    <property type="protein sequence ID" value="ENSACUP00000012623.1"/>
    <property type="gene ID" value="ENSACUG00000008525.1"/>
</dbReference>
<name>A0A663MMW5_ATHCN</name>
<evidence type="ECO:0000256" key="1">
    <source>
        <dbReference type="ARBA" id="ARBA00004123"/>
    </source>
</evidence>
<dbReference type="InterPro" id="IPR056438">
    <property type="entry name" value="Znf-C2H2_CTCF"/>
</dbReference>
<dbReference type="SUPFAM" id="SSF57667">
    <property type="entry name" value="beta-beta-alpha zinc fingers"/>
    <property type="match status" value="2"/>
</dbReference>
<dbReference type="PROSITE" id="PS00028">
    <property type="entry name" value="ZINC_FINGER_C2H2_1"/>
    <property type="match status" value="2"/>
</dbReference>
<evidence type="ECO:0000256" key="4">
    <source>
        <dbReference type="ARBA" id="ARBA00022771"/>
    </source>
</evidence>
<dbReference type="Pfam" id="PF23611">
    <property type="entry name" value="zf-C2H2_16"/>
    <property type="match status" value="1"/>
</dbReference>
<sequence>MHVTFYLPVDADSSKNEENEANSRKRKAVNFENETLSSLFEHDLKEQPTPTCNSSDLSFNGRCSASEELLKDVGKLEMNASSPSKSNTTEENIYEPLTPFPKKRYQQQEFVSSHASPKEFQSQQEGLPWLSNNVTIKPLPKDHVSLPLASEVNFEQAGDMWDDKNMCSGNKFLETSHGTQPHVQRGTEGDLLVQSRPQFYQCVECEYTTHILSNLKLHIRTHTGEKPYSCSVCQKKFCTSSHLKRHRVTHFNMQHLKCKNCSSAGCFSEQKQLPVKTYRCEECGYSTAHNSNLKPHLRIHTGEKPFKCGQCPAAFRTSSHLKRHLVTHSRLGKKPSILEYYRNKRFMS</sequence>
<evidence type="ECO:0000313" key="10">
    <source>
        <dbReference type="Ensembl" id="ENSACUP00000012623.1"/>
    </source>
</evidence>
<dbReference type="FunFam" id="3.30.160.60:FF:000671">
    <property type="entry name" value="Zinc finger protein 26"/>
    <property type="match status" value="1"/>
</dbReference>
<dbReference type="FunFam" id="3.30.160.60:FF:000202">
    <property type="entry name" value="Zinc finger protein 574"/>
    <property type="match status" value="1"/>
</dbReference>
<dbReference type="GO" id="GO:0000981">
    <property type="term" value="F:DNA-binding transcription factor activity, RNA polymerase II-specific"/>
    <property type="evidence" value="ECO:0007669"/>
    <property type="project" value="TreeGrafter"/>
</dbReference>
<evidence type="ECO:0000313" key="11">
    <source>
        <dbReference type="Proteomes" id="UP000472269"/>
    </source>
</evidence>
<feature type="region of interest" description="Disordered" evidence="8">
    <location>
        <begin position="39"/>
        <end position="58"/>
    </location>
</feature>
<proteinExistence type="predicted"/>
<evidence type="ECO:0000259" key="9">
    <source>
        <dbReference type="PROSITE" id="PS50157"/>
    </source>
</evidence>
<keyword evidence="2" id="KW-0479">Metal-binding</keyword>
<dbReference type="PROSITE" id="PS50157">
    <property type="entry name" value="ZINC_FINGER_C2H2_2"/>
    <property type="match status" value="4"/>
</dbReference>
<feature type="region of interest" description="Disordered" evidence="8">
    <location>
        <begin position="1"/>
        <end position="29"/>
    </location>
</feature>
<keyword evidence="5" id="KW-0862">Zinc</keyword>
<keyword evidence="11" id="KW-1185">Reference proteome</keyword>
<feature type="compositionally biased region" description="Basic and acidic residues" evidence="8">
    <location>
        <begin position="12"/>
        <end position="23"/>
    </location>
</feature>
<comment type="subcellular location">
    <subcellularLocation>
        <location evidence="1">Nucleus</location>
    </subcellularLocation>
</comment>
<dbReference type="PANTHER" id="PTHR23235">
    <property type="entry name" value="KRUEPPEL-LIKE TRANSCRIPTION FACTOR"/>
    <property type="match status" value="1"/>
</dbReference>
<dbReference type="AlphaFoldDB" id="A0A663MMW5"/>
<dbReference type="Gene3D" id="3.30.160.60">
    <property type="entry name" value="Classic Zinc Finger"/>
    <property type="match status" value="4"/>
</dbReference>
<dbReference type="GO" id="GO:0000978">
    <property type="term" value="F:RNA polymerase II cis-regulatory region sequence-specific DNA binding"/>
    <property type="evidence" value="ECO:0007669"/>
    <property type="project" value="TreeGrafter"/>
</dbReference>
<feature type="domain" description="C2H2-type" evidence="9">
    <location>
        <begin position="200"/>
        <end position="227"/>
    </location>
</feature>
<evidence type="ECO:0000256" key="2">
    <source>
        <dbReference type="ARBA" id="ARBA00022723"/>
    </source>
</evidence>
<evidence type="ECO:0000256" key="8">
    <source>
        <dbReference type="SAM" id="MobiDB-lite"/>
    </source>
</evidence>
<evidence type="ECO:0000256" key="3">
    <source>
        <dbReference type="ARBA" id="ARBA00022737"/>
    </source>
</evidence>
<feature type="domain" description="C2H2-type" evidence="9">
    <location>
        <begin position="278"/>
        <end position="305"/>
    </location>
</feature>
<organism evidence="10 11">
    <name type="scientific">Athene cunicularia</name>
    <name type="common">Burrowing owl</name>
    <name type="synonym">Speotyto cunicularia</name>
    <dbReference type="NCBI Taxonomy" id="194338"/>
    <lineage>
        <taxon>Eukaryota</taxon>
        <taxon>Metazoa</taxon>
        <taxon>Chordata</taxon>
        <taxon>Craniata</taxon>
        <taxon>Vertebrata</taxon>
        <taxon>Euteleostomi</taxon>
        <taxon>Archelosauria</taxon>
        <taxon>Archosauria</taxon>
        <taxon>Dinosauria</taxon>
        <taxon>Saurischia</taxon>
        <taxon>Theropoda</taxon>
        <taxon>Coelurosauria</taxon>
        <taxon>Aves</taxon>
        <taxon>Neognathae</taxon>
        <taxon>Neoaves</taxon>
        <taxon>Telluraves</taxon>
        <taxon>Strigiformes</taxon>
        <taxon>Strigidae</taxon>
        <taxon>Athene</taxon>
    </lineage>
</organism>
<keyword evidence="6" id="KW-0539">Nucleus</keyword>
<dbReference type="PANTHER" id="PTHR23235:SF176">
    <property type="entry name" value="C2H2-TYPE DOMAIN-CONTAINING PROTEIN"/>
    <property type="match status" value="1"/>
</dbReference>
<feature type="compositionally biased region" description="Polar residues" evidence="8">
    <location>
        <begin position="48"/>
        <end position="58"/>
    </location>
</feature>
<keyword evidence="4 7" id="KW-0863">Zinc-finger</keyword>
<dbReference type="GO" id="GO:0008270">
    <property type="term" value="F:zinc ion binding"/>
    <property type="evidence" value="ECO:0007669"/>
    <property type="project" value="UniProtKB-KW"/>
</dbReference>
<evidence type="ECO:0000256" key="5">
    <source>
        <dbReference type="ARBA" id="ARBA00022833"/>
    </source>
</evidence>
<dbReference type="FunFam" id="3.30.160.60:FF:001573">
    <property type="entry name" value="Zinc finger protein 407"/>
    <property type="match status" value="1"/>
</dbReference>
<dbReference type="Pfam" id="PF00096">
    <property type="entry name" value="zf-C2H2"/>
    <property type="match status" value="2"/>
</dbReference>
<feature type="compositionally biased region" description="Polar residues" evidence="8">
    <location>
        <begin position="107"/>
        <end position="124"/>
    </location>
</feature>
<dbReference type="InterPro" id="IPR013087">
    <property type="entry name" value="Znf_C2H2_type"/>
</dbReference>
<dbReference type="Proteomes" id="UP000472269">
    <property type="component" value="Unplaced"/>
</dbReference>
<evidence type="ECO:0000256" key="7">
    <source>
        <dbReference type="PROSITE-ProRule" id="PRU00042"/>
    </source>
</evidence>